<dbReference type="Proteomes" id="UP000727490">
    <property type="component" value="Unassembled WGS sequence"/>
</dbReference>
<dbReference type="PROSITE" id="PS51257">
    <property type="entry name" value="PROKAR_LIPOPROTEIN"/>
    <property type="match status" value="1"/>
</dbReference>
<evidence type="ECO:0000313" key="1">
    <source>
        <dbReference type="EMBL" id="MBW3470174.1"/>
    </source>
</evidence>
<comment type="caution">
    <text evidence="1">The sequence shown here is derived from an EMBL/GenBank/DDBJ whole genome shotgun (WGS) entry which is preliminary data.</text>
</comment>
<accession>A0A951J1H8</accession>
<dbReference type="AlphaFoldDB" id="A0A951J1H8"/>
<evidence type="ECO:0008006" key="3">
    <source>
        <dbReference type="Google" id="ProtNLM"/>
    </source>
</evidence>
<dbReference type="RefSeq" id="WP_219293827.1">
    <property type="nucleotide sequence ID" value="NZ_RPHB01000012.1"/>
</dbReference>
<protein>
    <recommendedName>
        <fullName evidence="3">Lipoprotein</fullName>
    </recommendedName>
</protein>
<dbReference type="EMBL" id="RPHB01000012">
    <property type="protein sequence ID" value="MBW3470174.1"/>
    <property type="molecule type" value="Genomic_DNA"/>
</dbReference>
<organism evidence="1 2">
    <name type="scientific">Arthrospiribacter ruber</name>
    <dbReference type="NCBI Taxonomy" id="2487934"/>
    <lineage>
        <taxon>Bacteria</taxon>
        <taxon>Pseudomonadati</taxon>
        <taxon>Bacteroidota</taxon>
        <taxon>Cytophagia</taxon>
        <taxon>Cytophagales</taxon>
        <taxon>Cyclobacteriaceae</taxon>
        <taxon>Arthrospiribacter</taxon>
    </lineage>
</organism>
<gene>
    <name evidence="1" type="ORF">EGN73_20495</name>
</gene>
<evidence type="ECO:0000313" key="2">
    <source>
        <dbReference type="Proteomes" id="UP000727490"/>
    </source>
</evidence>
<name>A0A951J1H8_9BACT</name>
<sequence>MKMGFLKHFNHLPYFIIFTLVGAGFSCQEKEKTIDSTSENVMYTLDITDSVMIDYIGQIAWSDISSDGKHILATNPQNSDIFLISIDGEIIGNFNKSGDQPDAIGGSPLSRPQFVKENEWAILGKKGVSAFDFEGQFTKAAKPDFPVTLSMTISNANILHFMDEEKALVYYLGRDGKNTFYVNPESSQLEIIDLNTGDFTAALPIPKDSKFKNPDKIHSVITATPVMEISDGKLYLAFKNEPKLWIYDLNNLDEPLEQIDINFDQFIEKEGVNPKEVEKNRVKYSAKDYTYAAINKILVRDDQVLLQFTKGLTDAEFEEITESTKDQMEIFSKIFEKNKNHYCILSTTGKVYPIIMPDKAGAVEFWDMEGNLWVGYNREEELDYEVLYKTKLKKVKK</sequence>
<keyword evidence="2" id="KW-1185">Reference proteome</keyword>
<proteinExistence type="predicted"/>
<reference evidence="1 2" key="1">
    <citation type="journal article" date="2020" name="Syst. Appl. Microbiol.">
        <title>Arthrospiribacter ruber gen. nov., sp. nov., a novel bacterium isolated from Arthrospira cultures.</title>
        <authorList>
            <person name="Waleron M."/>
            <person name="Misztak A."/>
            <person name="Waleron M.M."/>
            <person name="Furmaniak M."/>
            <person name="Mrozik A."/>
            <person name="Waleron K."/>
        </authorList>
    </citation>
    <scope>NUCLEOTIDE SEQUENCE [LARGE SCALE GENOMIC DNA]</scope>
    <source>
        <strain evidence="1 2">DPMB0001</strain>
    </source>
</reference>